<keyword evidence="7" id="KW-1185">Reference proteome</keyword>
<organism evidence="6 7">
    <name type="scientific">Conexibacter arvalis</name>
    <dbReference type="NCBI Taxonomy" id="912552"/>
    <lineage>
        <taxon>Bacteria</taxon>
        <taxon>Bacillati</taxon>
        <taxon>Actinomycetota</taxon>
        <taxon>Thermoleophilia</taxon>
        <taxon>Solirubrobacterales</taxon>
        <taxon>Conexibacteraceae</taxon>
        <taxon>Conexibacter</taxon>
    </lineage>
</organism>
<dbReference type="Gene3D" id="3.90.1150.10">
    <property type="entry name" value="Aspartate Aminotransferase, domain 1"/>
    <property type="match status" value="1"/>
</dbReference>
<dbReference type="RefSeq" id="WP_221242818.1">
    <property type="nucleotide sequence ID" value="NZ_JACHNU010000001.1"/>
</dbReference>
<keyword evidence="4 5" id="KW-0663">Pyridoxal phosphate</keyword>
<keyword evidence="2 6" id="KW-0032">Aminotransferase</keyword>
<dbReference type="AlphaFoldDB" id="A0A840IBF5"/>
<sequence>MTTDRSDAAVADTRLWHPFSDMAAVRRSEFLLTRGEGVWVFDDEGRRYLDGTASLWYANVGHGRREIADAVMEQFGKLEAYSAFGDFTTPPAQELAARIADLSPLEDARVFFTTGGGEALDSAAKIARRYWNAKGKPERVHIIGRTGGYHGTNGYGTSIGGIEANRSGFGPLMPQTSQVQWDSLTALEEEILRVGADRVAAVFAEPVIGAGGVLPPPEGYLQGVQAICEEHGILFVADEVICGFGRLGHWFGSERFGLTPDMLTFAKGVTSGYLPLGGVVASARVAEPFWDEPGNMLRHGATYSAHAACCVAGLANIDLLEREGMLAGALELESVLLDGLKPFAANPLVREVRGGVGLLAAVEFTAEALANGAPAAAFAAARERGVLVRALGQGIAVSPPLNITREELGVLADGIGGALDAVAAASVA</sequence>
<comment type="caution">
    <text evidence="6">The sequence shown here is derived from an EMBL/GenBank/DDBJ whole genome shotgun (WGS) entry which is preliminary data.</text>
</comment>
<dbReference type="EMBL" id="JACHNU010000001">
    <property type="protein sequence ID" value="MBB4661581.1"/>
    <property type="molecule type" value="Genomic_DNA"/>
</dbReference>
<dbReference type="InterPro" id="IPR015422">
    <property type="entry name" value="PyrdxlP-dep_Trfase_small"/>
</dbReference>
<dbReference type="PANTHER" id="PTHR43094">
    <property type="entry name" value="AMINOTRANSFERASE"/>
    <property type="match status" value="1"/>
</dbReference>
<evidence type="ECO:0000256" key="5">
    <source>
        <dbReference type="RuleBase" id="RU003560"/>
    </source>
</evidence>
<dbReference type="SUPFAM" id="SSF53383">
    <property type="entry name" value="PLP-dependent transferases"/>
    <property type="match status" value="1"/>
</dbReference>
<accession>A0A840IBF5</accession>
<dbReference type="CDD" id="cd00610">
    <property type="entry name" value="OAT_like"/>
    <property type="match status" value="1"/>
</dbReference>
<dbReference type="Gene3D" id="3.40.640.10">
    <property type="entry name" value="Type I PLP-dependent aspartate aminotransferase-like (Major domain)"/>
    <property type="match status" value="1"/>
</dbReference>
<evidence type="ECO:0000256" key="4">
    <source>
        <dbReference type="ARBA" id="ARBA00022898"/>
    </source>
</evidence>
<protein>
    <submittedName>
        <fullName evidence="6">Adenosylmethionine-8-amino-7-oxononanoate aminotransferase</fullName>
    </submittedName>
</protein>
<dbReference type="InterPro" id="IPR049704">
    <property type="entry name" value="Aminotrans_3_PPA_site"/>
</dbReference>
<dbReference type="Pfam" id="PF00202">
    <property type="entry name" value="Aminotran_3"/>
    <property type="match status" value="1"/>
</dbReference>
<evidence type="ECO:0000313" key="7">
    <source>
        <dbReference type="Proteomes" id="UP000585272"/>
    </source>
</evidence>
<dbReference type="PIRSF" id="PIRSF000521">
    <property type="entry name" value="Transaminase_4ab_Lys_Orn"/>
    <property type="match status" value="1"/>
</dbReference>
<evidence type="ECO:0000256" key="2">
    <source>
        <dbReference type="ARBA" id="ARBA00022576"/>
    </source>
</evidence>
<dbReference type="InterPro" id="IPR015424">
    <property type="entry name" value="PyrdxlP-dep_Trfase"/>
</dbReference>
<dbReference type="FunFam" id="3.40.640.10:FF:000014">
    <property type="entry name" value="Adenosylmethionine-8-amino-7-oxononanoate aminotransferase, probable"/>
    <property type="match status" value="1"/>
</dbReference>
<dbReference type="PANTHER" id="PTHR43094:SF1">
    <property type="entry name" value="AMINOTRANSFERASE CLASS-III"/>
    <property type="match status" value="1"/>
</dbReference>
<gene>
    <name evidence="6" type="ORF">BDZ31_001154</name>
</gene>
<reference evidence="6 7" key="1">
    <citation type="submission" date="2020-08" db="EMBL/GenBank/DDBJ databases">
        <title>Genomic Encyclopedia of Archaeal and Bacterial Type Strains, Phase II (KMG-II): from individual species to whole genera.</title>
        <authorList>
            <person name="Goeker M."/>
        </authorList>
    </citation>
    <scope>NUCLEOTIDE SEQUENCE [LARGE SCALE GENOMIC DNA]</scope>
    <source>
        <strain evidence="6 7">DSM 23288</strain>
    </source>
</reference>
<comment type="similarity">
    <text evidence="1 5">Belongs to the class-III pyridoxal-phosphate-dependent aminotransferase family.</text>
</comment>
<keyword evidence="3 6" id="KW-0808">Transferase</keyword>
<evidence type="ECO:0000256" key="3">
    <source>
        <dbReference type="ARBA" id="ARBA00022679"/>
    </source>
</evidence>
<dbReference type="InterPro" id="IPR005814">
    <property type="entry name" value="Aminotrans_3"/>
</dbReference>
<evidence type="ECO:0000256" key="1">
    <source>
        <dbReference type="ARBA" id="ARBA00008954"/>
    </source>
</evidence>
<evidence type="ECO:0000313" key="6">
    <source>
        <dbReference type="EMBL" id="MBB4661581.1"/>
    </source>
</evidence>
<name>A0A840IBF5_9ACTN</name>
<dbReference type="InterPro" id="IPR015421">
    <property type="entry name" value="PyrdxlP-dep_Trfase_major"/>
</dbReference>
<dbReference type="GO" id="GO:0005829">
    <property type="term" value="C:cytosol"/>
    <property type="evidence" value="ECO:0007669"/>
    <property type="project" value="TreeGrafter"/>
</dbReference>
<dbReference type="GO" id="GO:0030170">
    <property type="term" value="F:pyridoxal phosphate binding"/>
    <property type="evidence" value="ECO:0007669"/>
    <property type="project" value="InterPro"/>
</dbReference>
<dbReference type="GO" id="GO:0008483">
    <property type="term" value="F:transaminase activity"/>
    <property type="evidence" value="ECO:0007669"/>
    <property type="project" value="UniProtKB-KW"/>
</dbReference>
<dbReference type="PROSITE" id="PS00600">
    <property type="entry name" value="AA_TRANSFER_CLASS_3"/>
    <property type="match status" value="1"/>
</dbReference>
<proteinExistence type="inferred from homology"/>
<dbReference type="Proteomes" id="UP000585272">
    <property type="component" value="Unassembled WGS sequence"/>
</dbReference>